<dbReference type="AlphaFoldDB" id="A0A9P6H0B0"/>
<organism evidence="1 2">
    <name type="scientific">Nosema granulosis</name>
    <dbReference type="NCBI Taxonomy" id="83296"/>
    <lineage>
        <taxon>Eukaryota</taxon>
        <taxon>Fungi</taxon>
        <taxon>Fungi incertae sedis</taxon>
        <taxon>Microsporidia</taxon>
        <taxon>Nosematidae</taxon>
        <taxon>Nosema</taxon>
    </lineage>
</organism>
<keyword evidence="2" id="KW-1185">Reference proteome</keyword>
<comment type="caution">
    <text evidence="1">The sequence shown here is derived from an EMBL/GenBank/DDBJ whole genome shotgun (WGS) entry which is preliminary data.</text>
</comment>
<dbReference type="Proteomes" id="UP000740883">
    <property type="component" value="Unassembled WGS sequence"/>
</dbReference>
<reference evidence="1 2" key="1">
    <citation type="journal article" date="2020" name="Genome Biol. Evol.">
        <title>Comparative genomics of strictly vertically transmitted, feminizing microsporidia endosymbionts of amphipod crustaceans.</title>
        <authorList>
            <person name="Cormier A."/>
            <person name="Chebbi M.A."/>
            <person name="Giraud I."/>
            <person name="Wattier R."/>
            <person name="Teixeira M."/>
            <person name="Gilbert C."/>
            <person name="Rigaud T."/>
            <person name="Cordaux R."/>
        </authorList>
    </citation>
    <scope>NUCLEOTIDE SEQUENCE [LARGE SCALE GENOMIC DNA]</scope>
    <source>
        <strain evidence="1 2">Ou3-Ou53</strain>
    </source>
</reference>
<sequence>MIAAKVDWNALTQNIEAVEKIATDFSDFIDQLKVEVDKEAEIELKETKNVLDSYLFNLEVIKEELDLTYLVFGSFTELIDIKLCANALNKMVEILNLVNTSYNKNSFKLWEKHQQIEELYKQIESRYIEYLVDNTTLNN</sequence>
<dbReference type="EMBL" id="SBJO01000034">
    <property type="protein sequence ID" value="KAF9764166.1"/>
    <property type="molecule type" value="Genomic_DNA"/>
</dbReference>
<proteinExistence type="predicted"/>
<accession>A0A9P6H0B0</accession>
<evidence type="ECO:0000313" key="2">
    <source>
        <dbReference type="Proteomes" id="UP000740883"/>
    </source>
</evidence>
<evidence type="ECO:0000313" key="1">
    <source>
        <dbReference type="EMBL" id="KAF9764166.1"/>
    </source>
</evidence>
<name>A0A9P6H0B0_9MICR</name>
<gene>
    <name evidence="1" type="ORF">NGRA_0779</name>
</gene>
<protein>
    <submittedName>
        <fullName evidence="1">Uncharacterized protein</fullName>
    </submittedName>
</protein>